<keyword evidence="2" id="KW-1185">Reference proteome</keyword>
<sequence length="166" mass="18826">MEKKNDDYRCSDWEFCSRETVGTSAPATLYSPADIQSSRQCYQAQRIRRHFSRASRHTHTPRKKMIRALGVARSGGADNIARCQDAWVASSLGLKLKESTYAYRFGTTMSLQLRATPDGITVFMTQNRNPNIIVVLSCNYCTEYERMSTISRETLGNISTLSSFIF</sequence>
<dbReference type="AlphaFoldDB" id="A0A284S4Q5"/>
<proteinExistence type="predicted"/>
<evidence type="ECO:0000313" key="2">
    <source>
        <dbReference type="Proteomes" id="UP000219338"/>
    </source>
</evidence>
<name>A0A284S4Q5_ARMOS</name>
<dbReference type="Proteomes" id="UP000219338">
    <property type="component" value="Unassembled WGS sequence"/>
</dbReference>
<dbReference type="OrthoDB" id="10653150at2759"/>
<gene>
    <name evidence="1" type="ORF">ARMOST_19491</name>
</gene>
<dbReference type="EMBL" id="FUEG01000032">
    <property type="protein sequence ID" value="SJL15977.1"/>
    <property type="molecule type" value="Genomic_DNA"/>
</dbReference>
<evidence type="ECO:0000313" key="1">
    <source>
        <dbReference type="EMBL" id="SJL15977.1"/>
    </source>
</evidence>
<reference evidence="2" key="1">
    <citation type="journal article" date="2017" name="Nat. Ecol. Evol.">
        <title>Genome expansion and lineage-specific genetic innovations in the forest pathogenic fungi Armillaria.</title>
        <authorList>
            <person name="Sipos G."/>
            <person name="Prasanna A.N."/>
            <person name="Walter M.C."/>
            <person name="O'Connor E."/>
            <person name="Balint B."/>
            <person name="Krizsan K."/>
            <person name="Kiss B."/>
            <person name="Hess J."/>
            <person name="Varga T."/>
            <person name="Slot J."/>
            <person name="Riley R."/>
            <person name="Boka B."/>
            <person name="Rigling D."/>
            <person name="Barry K."/>
            <person name="Lee J."/>
            <person name="Mihaltcheva S."/>
            <person name="LaButti K."/>
            <person name="Lipzen A."/>
            <person name="Waldron R."/>
            <person name="Moloney N.M."/>
            <person name="Sperisen C."/>
            <person name="Kredics L."/>
            <person name="Vagvoelgyi C."/>
            <person name="Patrignani A."/>
            <person name="Fitzpatrick D."/>
            <person name="Nagy I."/>
            <person name="Doyle S."/>
            <person name="Anderson J.B."/>
            <person name="Grigoriev I.V."/>
            <person name="Gueldener U."/>
            <person name="Muensterkoetter M."/>
            <person name="Nagy L.G."/>
        </authorList>
    </citation>
    <scope>NUCLEOTIDE SEQUENCE [LARGE SCALE GENOMIC DNA]</scope>
    <source>
        <strain evidence="2">C18/9</strain>
    </source>
</reference>
<organism evidence="1 2">
    <name type="scientific">Armillaria ostoyae</name>
    <name type="common">Armillaria root rot fungus</name>
    <dbReference type="NCBI Taxonomy" id="47428"/>
    <lineage>
        <taxon>Eukaryota</taxon>
        <taxon>Fungi</taxon>
        <taxon>Dikarya</taxon>
        <taxon>Basidiomycota</taxon>
        <taxon>Agaricomycotina</taxon>
        <taxon>Agaricomycetes</taxon>
        <taxon>Agaricomycetidae</taxon>
        <taxon>Agaricales</taxon>
        <taxon>Marasmiineae</taxon>
        <taxon>Physalacriaceae</taxon>
        <taxon>Armillaria</taxon>
    </lineage>
</organism>
<protein>
    <submittedName>
        <fullName evidence="1">Uncharacterized protein</fullName>
    </submittedName>
</protein>
<accession>A0A284S4Q5</accession>